<evidence type="ECO:0000313" key="3">
    <source>
        <dbReference type="Proteomes" id="UP000275846"/>
    </source>
</evidence>
<name>A0A183T2M5_SCHSO</name>
<accession>A0A183T2M5</accession>
<feature type="coiled-coil region" evidence="1">
    <location>
        <begin position="55"/>
        <end position="89"/>
    </location>
</feature>
<reference evidence="4" key="1">
    <citation type="submission" date="2016-06" db="UniProtKB">
        <authorList>
            <consortium name="WormBaseParasite"/>
        </authorList>
    </citation>
    <scope>IDENTIFICATION</scope>
</reference>
<keyword evidence="1" id="KW-0175">Coiled coil</keyword>
<sequence>MDSDFGITTPEIDESGCLARDDMVILGHFKLKLRADVDRKEDPKDGWSVRTCLLAKKLCERIEEGQQRIDALRHRLNDQRKQLEALKTSSLCLKAKRTSGGIASDPGALPLEICCTARMVSGREGGRSSEQANLTKEYLTCLVAAYLGTFFGVTIGDDEAVICPTIGIADRLGYQHVLSISPPDENIAQQLPAPPPRVHPHGLLPRRKAEEGVQVVVEFVLRRIRARYWGSVGAYDGGK</sequence>
<organism evidence="4">
    <name type="scientific">Schistocephalus solidus</name>
    <name type="common">Tapeworm</name>
    <dbReference type="NCBI Taxonomy" id="70667"/>
    <lineage>
        <taxon>Eukaryota</taxon>
        <taxon>Metazoa</taxon>
        <taxon>Spiralia</taxon>
        <taxon>Lophotrochozoa</taxon>
        <taxon>Platyhelminthes</taxon>
        <taxon>Cestoda</taxon>
        <taxon>Eucestoda</taxon>
        <taxon>Diphyllobothriidea</taxon>
        <taxon>Diphyllobothriidae</taxon>
        <taxon>Schistocephalus</taxon>
    </lineage>
</organism>
<evidence type="ECO:0000313" key="4">
    <source>
        <dbReference type="WBParaSite" id="SSLN_0001114101-mRNA-1"/>
    </source>
</evidence>
<dbReference type="AlphaFoldDB" id="A0A183T2M5"/>
<evidence type="ECO:0000256" key="1">
    <source>
        <dbReference type="SAM" id="Coils"/>
    </source>
</evidence>
<dbReference type="Proteomes" id="UP000275846">
    <property type="component" value="Unassembled WGS sequence"/>
</dbReference>
<proteinExistence type="predicted"/>
<reference evidence="2 3" key="2">
    <citation type="submission" date="2018-11" db="EMBL/GenBank/DDBJ databases">
        <authorList>
            <consortium name="Pathogen Informatics"/>
        </authorList>
    </citation>
    <scope>NUCLEOTIDE SEQUENCE [LARGE SCALE GENOMIC DNA]</scope>
    <source>
        <strain evidence="2 3">NST_G2</strain>
    </source>
</reference>
<keyword evidence="3" id="KW-1185">Reference proteome</keyword>
<gene>
    <name evidence="2" type="ORF">SSLN_LOCUS10723</name>
</gene>
<protein>
    <submittedName>
        <fullName evidence="4">BHLH domain-containing protein</fullName>
    </submittedName>
</protein>
<dbReference type="OrthoDB" id="6279179at2759"/>
<dbReference type="WBParaSite" id="SSLN_0001114101-mRNA-1">
    <property type="protein sequence ID" value="SSLN_0001114101-mRNA-1"/>
    <property type="gene ID" value="SSLN_0001114101"/>
</dbReference>
<evidence type="ECO:0000313" key="2">
    <source>
        <dbReference type="EMBL" id="VDL97108.1"/>
    </source>
</evidence>
<dbReference type="EMBL" id="UYSU01036049">
    <property type="protein sequence ID" value="VDL97108.1"/>
    <property type="molecule type" value="Genomic_DNA"/>
</dbReference>